<evidence type="ECO:0000259" key="4">
    <source>
        <dbReference type="PROSITE" id="PS50987"/>
    </source>
</evidence>
<dbReference type="InterPro" id="IPR051011">
    <property type="entry name" value="Metal_resp_trans_reg"/>
</dbReference>
<proteinExistence type="predicted"/>
<keyword evidence="1" id="KW-0805">Transcription regulation</keyword>
<dbReference type="CDD" id="cd00090">
    <property type="entry name" value="HTH_ARSR"/>
    <property type="match status" value="2"/>
</dbReference>
<accession>A0A164QD45</accession>
<evidence type="ECO:0000256" key="3">
    <source>
        <dbReference type="ARBA" id="ARBA00023163"/>
    </source>
</evidence>
<evidence type="ECO:0000313" key="5">
    <source>
        <dbReference type="EMBL" id="KZD71143.1"/>
    </source>
</evidence>
<dbReference type="Proteomes" id="UP000076482">
    <property type="component" value="Unassembled WGS sequence"/>
</dbReference>
<dbReference type="SUPFAM" id="SSF46785">
    <property type="entry name" value="Winged helix' DNA-binding domain"/>
    <property type="match status" value="2"/>
</dbReference>
<dbReference type="InterPro" id="IPR036390">
    <property type="entry name" value="WH_DNA-bd_sf"/>
</dbReference>
<dbReference type="RefSeq" id="WP_063260043.1">
    <property type="nucleotide sequence ID" value="NZ_LJKE01000020.1"/>
</dbReference>
<dbReference type="InterPro" id="IPR001845">
    <property type="entry name" value="HTH_ArsR_DNA-bd_dom"/>
</dbReference>
<keyword evidence="2" id="KW-0238">DNA-binding</keyword>
<dbReference type="GO" id="GO:0003700">
    <property type="term" value="F:DNA-binding transcription factor activity"/>
    <property type="evidence" value="ECO:0007669"/>
    <property type="project" value="InterPro"/>
</dbReference>
<dbReference type="InterPro" id="IPR011991">
    <property type="entry name" value="ArsR-like_HTH"/>
</dbReference>
<dbReference type="AlphaFoldDB" id="A0A164QD45"/>
<reference evidence="5 6" key="1">
    <citation type="submission" date="2015-09" db="EMBL/GenBank/DDBJ databases">
        <title>Bacillus cereus food isolates.</title>
        <authorList>
            <person name="Boekhorst J."/>
        </authorList>
    </citation>
    <scope>NUCLEOTIDE SEQUENCE [LARGE SCALE GENOMIC DNA]</scope>
    <source>
        <strain evidence="5 6">B4088</strain>
    </source>
</reference>
<comment type="caution">
    <text evidence="5">The sequence shown here is derived from an EMBL/GenBank/DDBJ whole genome shotgun (WGS) entry which is preliminary data.</text>
</comment>
<dbReference type="PROSITE" id="PS50987">
    <property type="entry name" value="HTH_ARSR_2"/>
    <property type="match status" value="2"/>
</dbReference>
<keyword evidence="3" id="KW-0804">Transcription</keyword>
<dbReference type="PATRIC" id="fig|1396.535.peg.940"/>
<dbReference type="PRINTS" id="PR00778">
    <property type="entry name" value="HTHARSR"/>
</dbReference>
<sequence>MTFATATLATTMETNQTLQPSMEEKVDLLRAIAHMDRVKILLHLIKNGSSNVNDLVGSLGIPQSTTSQHLNKLRSVGAVTNKRHGLEIFYSIHSSYVLDIMSTMFAGEVTPEQIEALKSIAHEARIKLLLKILDEGESNVSPLIDHVGMAQSSVSQHLTKMKSTKVVSTRREKVTIFYRVNHTGIGKILVRLFG</sequence>
<dbReference type="PANTHER" id="PTHR43132:SF2">
    <property type="entry name" value="ARSENICAL RESISTANCE OPERON REPRESSOR ARSR-RELATED"/>
    <property type="match status" value="1"/>
</dbReference>
<feature type="domain" description="HTH arsR-type" evidence="4">
    <location>
        <begin position="105"/>
        <end position="194"/>
    </location>
</feature>
<dbReference type="GO" id="GO:0003677">
    <property type="term" value="F:DNA binding"/>
    <property type="evidence" value="ECO:0007669"/>
    <property type="project" value="UniProtKB-KW"/>
</dbReference>
<dbReference type="PANTHER" id="PTHR43132">
    <property type="entry name" value="ARSENICAL RESISTANCE OPERON REPRESSOR ARSR-RELATED"/>
    <property type="match status" value="1"/>
</dbReference>
<dbReference type="Pfam" id="PF01022">
    <property type="entry name" value="HTH_5"/>
    <property type="match status" value="2"/>
</dbReference>
<dbReference type="NCBIfam" id="NF033788">
    <property type="entry name" value="HTH_metalloreg"/>
    <property type="match status" value="2"/>
</dbReference>
<evidence type="ECO:0000256" key="1">
    <source>
        <dbReference type="ARBA" id="ARBA00023015"/>
    </source>
</evidence>
<organism evidence="5 6">
    <name type="scientific">Bacillus cereus</name>
    <dbReference type="NCBI Taxonomy" id="1396"/>
    <lineage>
        <taxon>Bacteria</taxon>
        <taxon>Bacillati</taxon>
        <taxon>Bacillota</taxon>
        <taxon>Bacilli</taxon>
        <taxon>Bacillales</taxon>
        <taxon>Bacillaceae</taxon>
        <taxon>Bacillus</taxon>
        <taxon>Bacillus cereus group</taxon>
    </lineage>
</organism>
<dbReference type="EMBL" id="LJKE01000020">
    <property type="protein sequence ID" value="KZD71143.1"/>
    <property type="molecule type" value="Genomic_DNA"/>
</dbReference>
<protein>
    <submittedName>
        <fullName evidence="5">Transcriptional regulator arsR family</fullName>
    </submittedName>
</protein>
<dbReference type="InterPro" id="IPR036388">
    <property type="entry name" value="WH-like_DNA-bd_sf"/>
</dbReference>
<dbReference type="Gene3D" id="1.10.10.10">
    <property type="entry name" value="Winged helix-like DNA-binding domain superfamily/Winged helix DNA-binding domain"/>
    <property type="match status" value="2"/>
</dbReference>
<evidence type="ECO:0000313" key="6">
    <source>
        <dbReference type="Proteomes" id="UP000076482"/>
    </source>
</evidence>
<dbReference type="SMART" id="SM00418">
    <property type="entry name" value="HTH_ARSR"/>
    <property type="match status" value="2"/>
</dbReference>
<feature type="domain" description="HTH arsR-type" evidence="4">
    <location>
        <begin position="18"/>
        <end position="112"/>
    </location>
</feature>
<gene>
    <name evidence="5" type="ORF">B4088_0873</name>
</gene>
<evidence type="ECO:0000256" key="2">
    <source>
        <dbReference type="ARBA" id="ARBA00023125"/>
    </source>
</evidence>
<name>A0A164QD45_BACCE</name>